<dbReference type="GO" id="GO:0046872">
    <property type="term" value="F:metal ion binding"/>
    <property type="evidence" value="ECO:0007669"/>
    <property type="project" value="UniProtKB-KW"/>
</dbReference>
<evidence type="ECO:0000313" key="7">
    <source>
        <dbReference type="EMBL" id="RHA41633.1"/>
    </source>
</evidence>
<dbReference type="AlphaFoldDB" id="A0A413RMB7"/>
<organism evidence="7 8">
    <name type="scientific">Cellulomonas rhizosphaerae</name>
    <dbReference type="NCBI Taxonomy" id="2293719"/>
    <lineage>
        <taxon>Bacteria</taxon>
        <taxon>Bacillati</taxon>
        <taxon>Actinomycetota</taxon>
        <taxon>Actinomycetes</taxon>
        <taxon>Micrococcales</taxon>
        <taxon>Cellulomonadaceae</taxon>
        <taxon>Cellulomonas</taxon>
    </lineage>
</organism>
<gene>
    <name evidence="7" type="ORF">D1825_08380</name>
</gene>
<dbReference type="SUPFAM" id="SSF48576">
    <property type="entry name" value="Terpenoid synthases"/>
    <property type="match status" value="1"/>
</dbReference>
<evidence type="ECO:0000256" key="3">
    <source>
        <dbReference type="ARBA" id="ARBA00022679"/>
    </source>
</evidence>
<dbReference type="Pfam" id="PF00348">
    <property type="entry name" value="polyprenyl_synt"/>
    <property type="match status" value="1"/>
</dbReference>
<dbReference type="PROSITE" id="PS00444">
    <property type="entry name" value="POLYPRENYL_SYNTHASE_2"/>
    <property type="match status" value="1"/>
</dbReference>
<dbReference type="GO" id="GO:0004659">
    <property type="term" value="F:prenyltransferase activity"/>
    <property type="evidence" value="ECO:0007669"/>
    <property type="project" value="InterPro"/>
</dbReference>
<dbReference type="Gene3D" id="1.10.600.10">
    <property type="entry name" value="Farnesyl Diphosphate Synthase"/>
    <property type="match status" value="1"/>
</dbReference>
<proteinExistence type="inferred from homology"/>
<evidence type="ECO:0000313" key="8">
    <source>
        <dbReference type="Proteomes" id="UP000283374"/>
    </source>
</evidence>
<dbReference type="EMBL" id="QWKP01000182">
    <property type="protein sequence ID" value="RHA41633.1"/>
    <property type="molecule type" value="Genomic_DNA"/>
</dbReference>
<dbReference type="PROSITE" id="PS00723">
    <property type="entry name" value="POLYPRENYL_SYNTHASE_1"/>
    <property type="match status" value="1"/>
</dbReference>
<evidence type="ECO:0000256" key="2">
    <source>
        <dbReference type="ARBA" id="ARBA00006706"/>
    </source>
</evidence>
<accession>A0A413RMB7</accession>
<dbReference type="InterPro" id="IPR008949">
    <property type="entry name" value="Isoprenoid_synthase_dom_sf"/>
</dbReference>
<keyword evidence="5" id="KW-0460">Magnesium</keyword>
<dbReference type="InterPro" id="IPR000092">
    <property type="entry name" value="Polyprenyl_synt"/>
</dbReference>
<evidence type="ECO:0000256" key="5">
    <source>
        <dbReference type="ARBA" id="ARBA00022842"/>
    </source>
</evidence>
<dbReference type="Proteomes" id="UP000283374">
    <property type="component" value="Unassembled WGS sequence"/>
</dbReference>
<comment type="cofactor">
    <cofactor evidence="1">
        <name>Mg(2+)</name>
        <dbReference type="ChEBI" id="CHEBI:18420"/>
    </cofactor>
</comment>
<comment type="similarity">
    <text evidence="2 6">Belongs to the FPP/GGPP synthase family.</text>
</comment>
<sequence length="310" mass="32064">MRVASNGGRRVRPGLVSNAYRAFGGTDDPLANRVGDAIELLHTAFVIHDDVIDHDLRRRGRPNVNGEFLARAQDAGAAPEAAVGYGQAAGILAGDLALVGAFAALATIPADDRTRIRLMTLVHDAVRVTAAGELEDVHLGLGTRTATVDEAVAVAEHKTAAYSFALPLQAGALLAGASDEDLARLADLGRQLGIAFQLCDDLLGVFGDEDVTGKSTLSDLREGKLTALVAYAAQTTAWPSIEPHLGDPALTAAGAATLRARLEACGARAFVEGLVDEHLHAARALAHTVGLEAVVDRVTALAASDPGRAA</sequence>
<protein>
    <submittedName>
        <fullName evidence="7">Polyprenyl synthetase family protein</fullName>
    </submittedName>
</protein>
<evidence type="ECO:0000256" key="1">
    <source>
        <dbReference type="ARBA" id="ARBA00001946"/>
    </source>
</evidence>
<keyword evidence="4" id="KW-0479">Metal-binding</keyword>
<dbReference type="PANTHER" id="PTHR12001:SF85">
    <property type="entry name" value="SHORT CHAIN ISOPRENYL DIPHOSPHATE SYNTHASE"/>
    <property type="match status" value="1"/>
</dbReference>
<name>A0A413RMB7_9CELL</name>
<dbReference type="PANTHER" id="PTHR12001">
    <property type="entry name" value="GERANYLGERANYL PYROPHOSPHATE SYNTHASE"/>
    <property type="match status" value="1"/>
</dbReference>
<dbReference type="OrthoDB" id="4497239at2"/>
<keyword evidence="3 6" id="KW-0808">Transferase</keyword>
<keyword evidence="8" id="KW-1185">Reference proteome</keyword>
<dbReference type="GO" id="GO:0008299">
    <property type="term" value="P:isoprenoid biosynthetic process"/>
    <property type="evidence" value="ECO:0007669"/>
    <property type="project" value="InterPro"/>
</dbReference>
<dbReference type="SFLD" id="SFLDS00005">
    <property type="entry name" value="Isoprenoid_Synthase_Type_I"/>
    <property type="match status" value="1"/>
</dbReference>
<reference evidence="7 8" key="1">
    <citation type="submission" date="2018-08" db="EMBL/GenBank/DDBJ databases">
        <title>Cellulomonas rhizosphaerae sp. nov., a novel actinomycete isolated from soil.</title>
        <authorList>
            <person name="Tian Y."/>
        </authorList>
    </citation>
    <scope>NUCLEOTIDE SEQUENCE [LARGE SCALE GENOMIC DNA]</scope>
    <source>
        <strain evidence="7 8">NEAU-TCZ24</strain>
    </source>
</reference>
<evidence type="ECO:0000256" key="6">
    <source>
        <dbReference type="RuleBase" id="RU004466"/>
    </source>
</evidence>
<dbReference type="CDD" id="cd00685">
    <property type="entry name" value="Trans_IPPS_HT"/>
    <property type="match status" value="1"/>
</dbReference>
<evidence type="ECO:0000256" key="4">
    <source>
        <dbReference type="ARBA" id="ARBA00022723"/>
    </source>
</evidence>
<comment type="caution">
    <text evidence="7">The sequence shown here is derived from an EMBL/GenBank/DDBJ whole genome shotgun (WGS) entry which is preliminary data.</text>
</comment>
<dbReference type="InterPro" id="IPR033749">
    <property type="entry name" value="Polyprenyl_synt_CS"/>
</dbReference>